<evidence type="ECO:0000256" key="1">
    <source>
        <dbReference type="SAM" id="Phobius"/>
    </source>
</evidence>
<dbReference type="EMBL" id="CP069031">
    <property type="protein sequence ID" value="QRC98898.1"/>
    <property type="molecule type" value="Genomic_DNA"/>
</dbReference>
<proteinExistence type="predicted"/>
<gene>
    <name evidence="2" type="ORF">JI435_062580</name>
</gene>
<keyword evidence="1" id="KW-1133">Transmembrane helix</keyword>
<dbReference type="Proteomes" id="UP000663193">
    <property type="component" value="Chromosome 9"/>
</dbReference>
<dbReference type="OrthoDB" id="10405023at2759"/>
<organism evidence="2 3">
    <name type="scientific">Phaeosphaeria nodorum (strain SN15 / ATCC MYA-4574 / FGSC 10173)</name>
    <name type="common">Glume blotch fungus</name>
    <name type="synonym">Parastagonospora nodorum</name>
    <dbReference type="NCBI Taxonomy" id="321614"/>
    <lineage>
        <taxon>Eukaryota</taxon>
        <taxon>Fungi</taxon>
        <taxon>Dikarya</taxon>
        <taxon>Ascomycota</taxon>
        <taxon>Pezizomycotina</taxon>
        <taxon>Dothideomycetes</taxon>
        <taxon>Pleosporomycetidae</taxon>
        <taxon>Pleosporales</taxon>
        <taxon>Pleosporineae</taxon>
        <taxon>Phaeosphaeriaceae</taxon>
        <taxon>Parastagonospora</taxon>
    </lineage>
</organism>
<dbReference type="KEGG" id="pno:SNOG_06258"/>
<accession>A0A7U2F739</accession>
<reference evidence="3" key="1">
    <citation type="journal article" date="2021" name="BMC Genomics">
        <title>Chromosome-level genome assembly and manually-curated proteome of model necrotroph Parastagonospora nodorum Sn15 reveals a genome-wide trove of candidate effector homologs, and redundancy of virulence-related functions within an accessory chromosome.</title>
        <authorList>
            <person name="Bertazzoni S."/>
            <person name="Jones D.A.B."/>
            <person name="Phan H.T."/>
            <person name="Tan K.-C."/>
            <person name="Hane J.K."/>
        </authorList>
    </citation>
    <scope>NUCLEOTIDE SEQUENCE [LARGE SCALE GENOMIC DNA]</scope>
    <source>
        <strain evidence="3">SN15 / ATCC MYA-4574 / FGSC 10173)</strain>
    </source>
</reference>
<sequence length="351" mass="39742">MSGTESILSDRAAFMLAVAECQAMATEKQQLYDDRSCTAEQRRAMVLEVGEKWMEARLVHTAIRRQDLAAREKILKDTEERLDILDAIYERSILKHLRVPVVRKKEVISIKLQMLYWSMSTVFVLSSQRLVLEAFARPSVSLPITLILLVLCFAQVDKVKTATYFAWYAFYGFVFAVCQGYIRLLLLVESIETLAKWDVVIFRWSLAFFVISEAEWHRYLHKTMAHPVHRDIRPAGNPKASSLCQSLAMGATQTMLAACITFGLVICVGGGEAPSMTPLIVSGQFRPLYSPAQWIRRLPQSLIFIRPLSQLTAWLVEKAVELGSQFYHIFTGDIPVGPQQANTEFGTQTVE</sequence>
<keyword evidence="1" id="KW-0472">Membrane</keyword>
<evidence type="ECO:0000313" key="3">
    <source>
        <dbReference type="Proteomes" id="UP000663193"/>
    </source>
</evidence>
<protein>
    <submittedName>
        <fullName evidence="2">Uncharacterized protein</fullName>
    </submittedName>
</protein>
<feature type="transmembrane region" description="Helical" evidence="1">
    <location>
        <begin position="138"/>
        <end position="156"/>
    </location>
</feature>
<keyword evidence="1" id="KW-0812">Transmembrane</keyword>
<name>A0A7U2F739_PHANO</name>
<dbReference type="RefSeq" id="XP_001796639.1">
    <property type="nucleotide sequence ID" value="XM_001796587.1"/>
</dbReference>
<dbReference type="AlphaFoldDB" id="A0A7U2F739"/>
<dbReference type="VEuPathDB" id="FungiDB:JI435_062580"/>
<keyword evidence="3" id="KW-1185">Reference proteome</keyword>
<feature type="transmembrane region" description="Helical" evidence="1">
    <location>
        <begin position="168"/>
        <end position="188"/>
    </location>
</feature>
<evidence type="ECO:0000313" key="2">
    <source>
        <dbReference type="EMBL" id="QRC98898.1"/>
    </source>
</evidence>